<feature type="domain" description="PAS" evidence="1">
    <location>
        <begin position="37"/>
        <end position="79"/>
    </location>
</feature>
<dbReference type="RefSeq" id="WP_377719219.1">
    <property type="nucleotide sequence ID" value="NZ_JBHSAM010000025.1"/>
</dbReference>
<dbReference type="Proteomes" id="UP001595715">
    <property type="component" value="Unassembled WGS sequence"/>
</dbReference>
<accession>A0ABV8K3G4</accession>
<comment type="caution">
    <text evidence="2">The sequence shown here is derived from an EMBL/GenBank/DDBJ whole genome shotgun (WGS) entry which is preliminary data.</text>
</comment>
<dbReference type="Pfam" id="PF13426">
    <property type="entry name" value="PAS_9"/>
    <property type="match status" value="1"/>
</dbReference>
<protein>
    <submittedName>
        <fullName evidence="2">PAS domain-containing protein</fullName>
    </submittedName>
</protein>
<dbReference type="PROSITE" id="PS50112">
    <property type="entry name" value="PAS"/>
    <property type="match status" value="1"/>
</dbReference>
<sequence length="157" mass="17825">MAVSRETIGQVGMELIWKRKWHPSGTRVRAPRTNGLPDSRLAAYLDYHPDAIILLNREGMILRVNRTFETMFGYTREEVEHTLAYECPIVPASELPGIADRHARALNGEMVAGVETVRIAKDGQKVDVVVTVRPLVRGEDGDDIWIAEFRDVTWQRD</sequence>
<reference evidence="3" key="1">
    <citation type="journal article" date="2019" name="Int. J. Syst. Evol. Microbiol.">
        <title>The Global Catalogue of Microorganisms (GCM) 10K type strain sequencing project: providing services to taxonomists for standard genome sequencing and annotation.</title>
        <authorList>
            <consortium name="The Broad Institute Genomics Platform"/>
            <consortium name="The Broad Institute Genome Sequencing Center for Infectious Disease"/>
            <person name="Wu L."/>
            <person name="Ma J."/>
        </authorList>
    </citation>
    <scope>NUCLEOTIDE SEQUENCE [LARGE SCALE GENOMIC DNA]</scope>
    <source>
        <strain evidence="3">IBRC-M 10987</strain>
    </source>
</reference>
<dbReference type="InterPro" id="IPR000014">
    <property type="entry name" value="PAS"/>
</dbReference>
<dbReference type="SMART" id="SM00091">
    <property type="entry name" value="PAS"/>
    <property type="match status" value="1"/>
</dbReference>
<dbReference type="SUPFAM" id="SSF55785">
    <property type="entry name" value="PYP-like sensor domain (PAS domain)"/>
    <property type="match status" value="1"/>
</dbReference>
<dbReference type="NCBIfam" id="TIGR00229">
    <property type="entry name" value="sensory_box"/>
    <property type="match status" value="1"/>
</dbReference>
<gene>
    <name evidence="2" type="ORF">ACFOZ8_12955</name>
</gene>
<evidence type="ECO:0000313" key="3">
    <source>
        <dbReference type="Proteomes" id="UP001595715"/>
    </source>
</evidence>
<dbReference type="Gene3D" id="3.30.450.20">
    <property type="entry name" value="PAS domain"/>
    <property type="match status" value="1"/>
</dbReference>
<evidence type="ECO:0000259" key="1">
    <source>
        <dbReference type="PROSITE" id="PS50112"/>
    </source>
</evidence>
<dbReference type="CDD" id="cd00130">
    <property type="entry name" value="PAS"/>
    <property type="match status" value="1"/>
</dbReference>
<organism evidence="2 3">
    <name type="scientific">Paenibacillus xanthanilyticus</name>
    <dbReference type="NCBI Taxonomy" id="1783531"/>
    <lineage>
        <taxon>Bacteria</taxon>
        <taxon>Bacillati</taxon>
        <taxon>Bacillota</taxon>
        <taxon>Bacilli</taxon>
        <taxon>Bacillales</taxon>
        <taxon>Paenibacillaceae</taxon>
        <taxon>Paenibacillus</taxon>
    </lineage>
</organism>
<dbReference type="EMBL" id="JBHSAM010000025">
    <property type="protein sequence ID" value="MFC4100560.1"/>
    <property type="molecule type" value="Genomic_DNA"/>
</dbReference>
<keyword evidence="3" id="KW-1185">Reference proteome</keyword>
<evidence type="ECO:0000313" key="2">
    <source>
        <dbReference type="EMBL" id="MFC4100560.1"/>
    </source>
</evidence>
<proteinExistence type="predicted"/>
<name>A0ABV8K3G4_9BACL</name>
<dbReference type="InterPro" id="IPR035965">
    <property type="entry name" value="PAS-like_dom_sf"/>
</dbReference>